<dbReference type="Pfam" id="PF16250">
    <property type="entry name" value="DUF4907"/>
    <property type="match status" value="1"/>
</dbReference>
<organism evidence="1 2">
    <name type="scientific">Gaoshiqia sediminis</name>
    <dbReference type="NCBI Taxonomy" id="2986998"/>
    <lineage>
        <taxon>Bacteria</taxon>
        <taxon>Pseudomonadati</taxon>
        <taxon>Bacteroidota</taxon>
        <taxon>Bacteroidia</taxon>
        <taxon>Marinilabiliales</taxon>
        <taxon>Prolixibacteraceae</taxon>
        <taxon>Gaoshiqia</taxon>
    </lineage>
</organism>
<reference evidence="1" key="1">
    <citation type="submission" date="2022-10" db="EMBL/GenBank/DDBJ databases">
        <title>Gaoshiqiia sediminis gen. nov., sp. nov., isolated from coastal sediment.</title>
        <authorList>
            <person name="Yu W.X."/>
            <person name="Mu D.S."/>
            <person name="Du J.Z."/>
            <person name="Liang Y.Q."/>
        </authorList>
    </citation>
    <scope>NUCLEOTIDE SEQUENCE</scope>
    <source>
        <strain evidence="1">A06</strain>
    </source>
</reference>
<sequence>MTNWKSMKLKRVIILLVGGLLLFSCQRDSKPKLEVFQTEKGWGYVVKKSDHVVIHQGIIPAVPGNQSFSTKEDAEKIGQLVLKKINDDQHPSLTVNELDSLHVFYFSPQ</sequence>
<dbReference type="Proteomes" id="UP001163821">
    <property type="component" value="Unassembled WGS sequence"/>
</dbReference>
<protein>
    <submittedName>
        <fullName evidence="1">DUF4907 domain-containing protein</fullName>
    </submittedName>
</protein>
<evidence type="ECO:0000313" key="1">
    <source>
        <dbReference type="EMBL" id="MCW0482341.1"/>
    </source>
</evidence>
<evidence type="ECO:0000313" key="2">
    <source>
        <dbReference type="Proteomes" id="UP001163821"/>
    </source>
</evidence>
<comment type="caution">
    <text evidence="1">The sequence shown here is derived from an EMBL/GenBank/DDBJ whole genome shotgun (WGS) entry which is preliminary data.</text>
</comment>
<dbReference type="AlphaFoldDB" id="A0AA42C855"/>
<dbReference type="InterPro" id="IPR032593">
    <property type="entry name" value="DUF4907"/>
</dbReference>
<accession>A0AA42C855</accession>
<proteinExistence type="predicted"/>
<gene>
    <name evidence="1" type="ORF">N2K84_06340</name>
</gene>
<keyword evidence="2" id="KW-1185">Reference proteome</keyword>
<dbReference type="EMBL" id="JAPAAF010000006">
    <property type="protein sequence ID" value="MCW0482341.1"/>
    <property type="molecule type" value="Genomic_DNA"/>
</dbReference>
<dbReference type="PROSITE" id="PS51257">
    <property type="entry name" value="PROKAR_LIPOPROTEIN"/>
    <property type="match status" value="1"/>
</dbReference>
<dbReference type="RefSeq" id="WP_282590944.1">
    <property type="nucleotide sequence ID" value="NZ_JAPAAF010000006.1"/>
</dbReference>
<name>A0AA42C855_9BACT</name>